<comment type="caution">
    <text evidence="2">The sequence shown here is derived from an EMBL/GenBank/DDBJ whole genome shotgun (WGS) entry which is preliminary data.</text>
</comment>
<organism evidence="2 3">
    <name type="scientific">Grifola frondosa</name>
    <name type="common">Maitake</name>
    <name type="synonym">Polyporus frondosus</name>
    <dbReference type="NCBI Taxonomy" id="5627"/>
    <lineage>
        <taxon>Eukaryota</taxon>
        <taxon>Fungi</taxon>
        <taxon>Dikarya</taxon>
        <taxon>Basidiomycota</taxon>
        <taxon>Agaricomycotina</taxon>
        <taxon>Agaricomycetes</taxon>
        <taxon>Polyporales</taxon>
        <taxon>Grifolaceae</taxon>
        <taxon>Grifola</taxon>
    </lineage>
</organism>
<dbReference type="AlphaFoldDB" id="A0A1C7MIH6"/>
<dbReference type="STRING" id="5627.A0A1C7MIH6"/>
<keyword evidence="3" id="KW-1185">Reference proteome</keyword>
<feature type="compositionally biased region" description="Basic residues" evidence="1">
    <location>
        <begin position="311"/>
        <end position="332"/>
    </location>
</feature>
<dbReference type="OrthoDB" id="3133596at2759"/>
<reference evidence="2 3" key="1">
    <citation type="submission" date="2016-03" db="EMBL/GenBank/DDBJ databases">
        <title>Whole genome sequencing of Grifola frondosa 9006-11.</title>
        <authorList>
            <person name="Min B."/>
            <person name="Park H."/>
            <person name="Kim J.-G."/>
            <person name="Cho H."/>
            <person name="Oh Y.-L."/>
            <person name="Kong W.-S."/>
            <person name="Choi I.-G."/>
        </authorList>
    </citation>
    <scope>NUCLEOTIDE SEQUENCE [LARGE SCALE GENOMIC DNA]</scope>
    <source>
        <strain evidence="2 3">9006-11</strain>
    </source>
</reference>
<dbReference type="Proteomes" id="UP000092993">
    <property type="component" value="Unassembled WGS sequence"/>
</dbReference>
<feature type="region of interest" description="Disordered" evidence="1">
    <location>
        <begin position="355"/>
        <end position="399"/>
    </location>
</feature>
<feature type="compositionally biased region" description="Polar residues" evidence="1">
    <location>
        <begin position="388"/>
        <end position="399"/>
    </location>
</feature>
<gene>
    <name evidence="2" type="ORF">A0H81_03097</name>
</gene>
<proteinExistence type="predicted"/>
<protein>
    <recommendedName>
        <fullName evidence="4">HNH nuclease domain-containing protein</fullName>
    </recommendedName>
</protein>
<sequence length="469" mass="51385">MLAVTSFLLASPQVDNAVLVSCYTASSMSSFESVSVPEGSSSFRFYDLNSSEDRILYDPRDDSHRLGSSRDNWAESMSLSNDNNFSFDLASDSLLLKEDIDNQPTDPQTASVAVHIKGDQISVCNDAKRRLARRTTSDAYRCLVTCEKHPQPAVVRLLPTNISGIELHRLEYAFGLRPKCLHFDTTANLMYLRSDFRQSFDSSGWALLPERTILQQMLQHFRVGSGKVMTSSFDPCESPYTKYSAVFKDKKIFSPFFAIANLGTKLASLNAVDSLRFYQSVLLWEDVNMADLEPADGASEGAPTSEDDSHSRRHDRIFVARRSHGGGKRGHSSYKSSSQTGSALQELFRNLGIEHHGGRRPADRDAGGDQAQGGNASQPCFSKGVVQGETNSTSKANINPTELASGTANLDALTEDAIGLIPPLTIINTSALGLTNSDLLHNRAIFSQRNATKISHPTLKNPRAAILLQ</sequence>
<accession>A0A1C7MIH6</accession>
<name>A0A1C7MIH6_GRIFR</name>
<evidence type="ECO:0000313" key="3">
    <source>
        <dbReference type="Proteomes" id="UP000092993"/>
    </source>
</evidence>
<feature type="region of interest" description="Disordered" evidence="1">
    <location>
        <begin position="294"/>
        <end position="340"/>
    </location>
</feature>
<evidence type="ECO:0000313" key="2">
    <source>
        <dbReference type="EMBL" id="OBZ76642.1"/>
    </source>
</evidence>
<evidence type="ECO:0000256" key="1">
    <source>
        <dbReference type="SAM" id="MobiDB-lite"/>
    </source>
</evidence>
<dbReference type="EMBL" id="LUGG01000003">
    <property type="protein sequence ID" value="OBZ76642.1"/>
    <property type="molecule type" value="Genomic_DNA"/>
</dbReference>
<evidence type="ECO:0008006" key="4">
    <source>
        <dbReference type="Google" id="ProtNLM"/>
    </source>
</evidence>
<feature type="compositionally biased region" description="Basic and acidic residues" evidence="1">
    <location>
        <begin position="355"/>
        <end position="367"/>
    </location>
</feature>